<evidence type="ECO:0000313" key="1">
    <source>
        <dbReference type="EMBL" id="KAH7431482.1"/>
    </source>
</evidence>
<proteinExistence type="predicted"/>
<name>A0A8T2U7X6_CERRI</name>
<sequence length="99" mass="11889">MLGRTNVSRYVHESIDPWPLPTLQSDSPNYRVIRWTIAPSERYTRQVRSVHPWRFQWTQQMYFLIRDSNATKQSVLLHYPGHVRPTYSGRMITQTPNRM</sequence>
<dbReference type="EMBL" id="CM035413">
    <property type="protein sequence ID" value="KAH7431482.1"/>
    <property type="molecule type" value="Genomic_DNA"/>
</dbReference>
<protein>
    <submittedName>
        <fullName evidence="1">Uncharacterized protein</fullName>
    </submittedName>
</protein>
<dbReference type="AlphaFoldDB" id="A0A8T2U7X6"/>
<gene>
    <name evidence="1" type="ORF">KP509_08G050700</name>
</gene>
<accession>A0A8T2U7X6</accession>
<evidence type="ECO:0000313" key="2">
    <source>
        <dbReference type="Proteomes" id="UP000825935"/>
    </source>
</evidence>
<reference evidence="1" key="1">
    <citation type="submission" date="2021-08" db="EMBL/GenBank/DDBJ databases">
        <title>WGS assembly of Ceratopteris richardii.</title>
        <authorList>
            <person name="Marchant D.B."/>
            <person name="Chen G."/>
            <person name="Jenkins J."/>
            <person name="Shu S."/>
            <person name="Leebens-Mack J."/>
            <person name="Grimwood J."/>
            <person name="Schmutz J."/>
            <person name="Soltis P."/>
            <person name="Soltis D."/>
            <person name="Chen Z.-H."/>
        </authorList>
    </citation>
    <scope>NUCLEOTIDE SEQUENCE</scope>
    <source>
        <strain evidence="1">Whitten #5841</strain>
        <tissue evidence="1">Leaf</tissue>
    </source>
</reference>
<organism evidence="1 2">
    <name type="scientific">Ceratopteris richardii</name>
    <name type="common">Triangle waterfern</name>
    <dbReference type="NCBI Taxonomy" id="49495"/>
    <lineage>
        <taxon>Eukaryota</taxon>
        <taxon>Viridiplantae</taxon>
        <taxon>Streptophyta</taxon>
        <taxon>Embryophyta</taxon>
        <taxon>Tracheophyta</taxon>
        <taxon>Polypodiopsida</taxon>
        <taxon>Polypodiidae</taxon>
        <taxon>Polypodiales</taxon>
        <taxon>Pteridineae</taxon>
        <taxon>Pteridaceae</taxon>
        <taxon>Parkerioideae</taxon>
        <taxon>Ceratopteris</taxon>
    </lineage>
</organism>
<keyword evidence="2" id="KW-1185">Reference proteome</keyword>
<dbReference type="Proteomes" id="UP000825935">
    <property type="component" value="Chromosome 8"/>
</dbReference>
<comment type="caution">
    <text evidence="1">The sequence shown here is derived from an EMBL/GenBank/DDBJ whole genome shotgun (WGS) entry which is preliminary data.</text>
</comment>